<reference evidence="1 2" key="1">
    <citation type="submission" date="2024-08" db="EMBL/GenBank/DDBJ databases">
        <title>Insights into the chromosomal genome structure of Flemingia macrophylla.</title>
        <authorList>
            <person name="Ding Y."/>
            <person name="Zhao Y."/>
            <person name="Bi W."/>
            <person name="Wu M."/>
            <person name="Zhao G."/>
            <person name="Gong Y."/>
            <person name="Li W."/>
            <person name="Zhang P."/>
        </authorList>
    </citation>
    <scope>NUCLEOTIDE SEQUENCE [LARGE SCALE GENOMIC DNA]</scope>
    <source>
        <strain evidence="1">DYQJB</strain>
        <tissue evidence="1">Leaf</tissue>
    </source>
</reference>
<accession>A0ABD1LHV3</accession>
<organism evidence="1 2">
    <name type="scientific">Flemingia macrophylla</name>
    <dbReference type="NCBI Taxonomy" id="520843"/>
    <lineage>
        <taxon>Eukaryota</taxon>
        <taxon>Viridiplantae</taxon>
        <taxon>Streptophyta</taxon>
        <taxon>Embryophyta</taxon>
        <taxon>Tracheophyta</taxon>
        <taxon>Spermatophyta</taxon>
        <taxon>Magnoliopsida</taxon>
        <taxon>eudicotyledons</taxon>
        <taxon>Gunneridae</taxon>
        <taxon>Pentapetalae</taxon>
        <taxon>rosids</taxon>
        <taxon>fabids</taxon>
        <taxon>Fabales</taxon>
        <taxon>Fabaceae</taxon>
        <taxon>Papilionoideae</taxon>
        <taxon>50 kb inversion clade</taxon>
        <taxon>NPAAA clade</taxon>
        <taxon>indigoferoid/millettioid clade</taxon>
        <taxon>Phaseoleae</taxon>
        <taxon>Flemingia</taxon>
    </lineage>
</organism>
<dbReference type="EMBL" id="JBGMDY010000009">
    <property type="protein sequence ID" value="KAL2322520.1"/>
    <property type="molecule type" value="Genomic_DNA"/>
</dbReference>
<dbReference type="AlphaFoldDB" id="A0ABD1LHV3"/>
<proteinExistence type="predicted"/>
<name>A0ABD1LHV3_9FABA</name>
<evidence type="ECO:0000313" key="2">
    <source>
        <dbReference type="Proteomes" id="UP001603857"/>
    </source>
</evidence>
<gene>
    <name evidence="1" type="ORF">Fmac_026899</name>
</gene>
<dbReference type="Proteomes" id="UP001603857">
    <property type="component" value="Unassembled WGS sequence"/>
</dbReference>
<sequence>MECIGEYELHSIASVFSEICGSSCLGCCFASLLFHISTESIKAYKFCHQLGWGLGECVTLQLCCYILYVTKHSGCNAVFPSFCTENIGVLK</sequence>
<evidence type="ECO:0000313" key="1">
    <source>
        <dbReference type="EMBL" id="KAL2322520.1"/>
    </source>
</evidence>
<keyword evidence="2" id="KW-1185">Reference proteome</keyword>
<protein>
    <submittedName>
        <fullName evidence="1">Uncharacterized protein</fullName>
    </submittedName>
</protein>
<comment type="caution">
    <text evidence="1">The sequence shown here is derived from an EMBL/GenBank/DDBJ whole genome shotgun (WGS) entry which is preliminary data.</text>
</comment>